<dbReference type="PANTHER" id="PTHR12289:SF44">
    <property type="entry name" value="OUTER MEMBRANE PROTEIN (SAM35), PUTATIVE (AFU_ORTHOLOGUE AFUA_1G13180)-RELATED"/>
    <property type="match status" value="1"/>
</dbReference>
<feature type="domain" description="Metaxin glutathione S-transferase" evidence="1">
    <location>
        <begin position="236"/>
        <end position="302"/>
    </location>
</feature>
<dbReference type="Proteomes" id="UP000076881">
    <property type="component" value="Unassembled WGS sequence"/>
</dbReference>
<dbReference type="SUPFAM" id="SSF47616">
    <property type="entry name" value="GST C-terminal domain-like"/>
    <property type="match status" value="1"/>
</dbReference>
<dbReference type="STRING" id="1081108.A0A162KMG9"/>
<keyword evidence="4" id="KW-1185">Reference proteome</keyword>
<dbReference type="AlphaFoldDB" id="A0A162KMG9"/>
<organism evidence="3 4">
    <name type="scientific">Akanthomyces lecanii RCEF 1005</name>
    <dbReference type="NCBI Taxonomy" id="1081108"/>
    <lineage>
        <taxon>Eukaryota</taxon>
        <taxon>Fungi</taxon>
        <taxon>Dikarya</taxon>
        <taxon>Ascomycota</taxon>
        <taxon>Pezizomycotina</taxon>
        <taxon>Sordariomycetes</taxon>
        <taxon>Hypocreomycetidae</taxon>
        <taxon>Hypocreales</taxon>
        <taxon>Cordycipitaceae</taxon>
        <taxon>Akanthomyces</taxon>
        <taxon>Cordyceps confragosa</taxon>
    </lineage>
</organism>
<protein>
    <submittedName>
        <fullName evidence="3">Mitochondrial outer membrane protein</fullName>
    </submittedName>
</protein>
<comment type="caution">
    <text evidence="3">The sequence shown here is derived from an EMBL/GenBank/DDBJ whole genome shotgun (WGS) entry which is preliminary data.</text>
</comment>
<dbReference type="InterPro" id="IPR050931">
    <property type="entry name" value="Mito_Protein_Transport_Metaxin"/>
</dbReference>
<sequence>MAAASSPGLLSAPTAIRSLFKSFPLAVHPAEALPARAADTDNTRPRLYVFTHERDAVLGLPSYNPSCLKWQVCYFAFIQILNIDEEETANAKWVQTILKIANIDFQLVPSSNHASPSGALPFLILPFSTPTAVPLTGEKIARFAKEHAPSVNLDDPSPRIDAYQALIAHSVRPAWLHALYVNSANDSLLTALYLPSSALLRPAQRHNLRTAAATEILKTTRRTAGGIDAEKIYHEAEEAFAALAALLGEAKWFLDGETPGVLDAELFAYTQLLAGMQLAWGDKELVKRLGKFGNLVRHTQRLYQHCWGD</sequence>
<name>A0A162KMG9_CORDF</name>
<dbReference type="InterPro" id="IPR036282">
    <property type="entry name" value="Glutathione-S-Trfase_C_sf"/>
</dbReference>
<dbReference type="Pfam" id="PF17172">
    <property type="entry name" value="GST_N_4"/>
    <property type="match status" value="1"/>
</dbReference>
<accession>A0A162KMG9</accession>
<gene>
    <name evidence="3" type="ORF">LEL_03951</name>
</gene>
<reference evidence="3 4" key="1">
    <citation type="journal article" date="2016" name="Genome Biol. Evol.">
        <title>Divergent and convergent evolution of fungal pathogenicity.</title>
        <authorList>
            <person name="Shang Y."/>
            <person name="Xiao G."/>
            <person name="Zheng P."/>
            <person name="Cen K."/>
            <person name="Zhan S."/>
            <person name="Wang C."/>
        </authorList>
    </citation>
    <scope>NUCLEOTIDE SEQUENCE [LARGE SCALE GENOMIC DNA]</scope>
    <source>
        <strain evidence="3 4">RCEF 1005</strain>
    </source>
</reference>
<feature type="domain" description="Thioredoxin-like fold" evidence="2">
    <location>
        <begin position="94"/>
        <end position="185"/>
    </location>
</feature>
<dbReference type="InterPro" id="IPR012336">
    <property type="entry name" value="Thioredoxin-like_fold"/>
</dbReference>
<dbReference type="OrthoDB" id="198787at2759"/>
<dbReference type="Pfam" id="PF17171">
    <property type="entry name" value="GST_C_6"/>
    <property type="match status" value="1"/>
</dbReference>
<evidence type="ECO:0000259" key="1">
    <source>
        <dbReference type="Pfam" id="PF17171"/>
    </source>
</evidence>
<dbReference type="EMBL" id="AZHF01000003">
    <property type="protein sequence ID" value="OAA77128.1"/>
    <property type="molecule type" value="Genomic_DNA"/>
</dbReference>
<evidence type="ECO:0000259" key="2">
    <source>
        <dbReference type="Pfam" id="PF17172"/>
    </source>
</evidence>
<proteinExistence type="predicted"/>
<dbReference type="PANTHER" id="PTHR12289">
    <property type="entry name" value="METAXIN RELATED"/>
    <property type="match status" value="1"/>
</dbReference>
<evidence type="ECO:0000313" key="3">
    <source>
        <dbReference type="EMBL" id="OAA77128.1"/>
    </source>
</evidence>
<evidence type="ECO:0000313" key="4">
    <source>
        <dbReference type="Proteomes" id="UP000076881"/>
    </source>
</evidence>
<dbReference type="GO" id="GO:0001401">
    <property type="term" value="C:SAM complex"/>
    <property type="evidence" value="ECO:0007669"/>
    <property type="project" value="TreeGrafter"/>
</dbReference>
<dbReference type="InterPro" id="IPR033468">
    <property type="entry name" value="Metaxin_GST"/>
</dbReference>
<dbReference type="GO" id="GO:0007005">
    <property type="term" value="P:mitochondrion organization"/>
    <property type="evidence" value="ECO:0007669"/>
    <property type="project" value="TreeGrafter"/>
</dbReference>